<evidence type="ECO:0000313" key="3">
    <source>
        <dbReference type="Proteomes" id="UP000054342"/>
    </source>
</evidence>
<gene>
    <name evidence="2" type="ORF">PV05_03306</name>
</gene>
<dbReference type="PANTHER" id="PTHR21310">
    <property type="entry name" value="AMINOGLYCOSIDE PHOSPHOTRANSFERASE-RELATED-RELATED"/>
    <property type="match status" value="1"/>
</dbReference>
<protein>
    <recommendedName>
        <fullName evidence="1">Aminoglycoside phosphotransferase domain-containing protein</fullName>
    </recommendedName>
</protein>
<dbReference type="AlphaFoldDB" id="A0A0D2FFB5"/>
<evidence type="ECO:0000259" key="1">
    <source>
        <dbReference type="Pfam" id="PF01636"/>
    </source>
</evidence>
<dbReference type="OrthoDB" id="4132742at2759"/>
<accession>A0A0D2FFB5</accession>
<organism evidence="2 3">
    <name type="scientific">Exophiala xenobiotica</name>
    <dbReference type="NCBI Taxonomy" id="348802"/>
    <lineage>
        <taxon>Eukaryota</taxon>
        <taxon>Fungi</taxon>
        <taxon>Dikarya</taxon>
        <taxon>Ascomycota</taxon>
        <taxon>Pezizomycotina</taxon>
        <taxon>Eurotiomycetes</taxon>
        <taxon>Chaetothyriomycetidae</taxon>
        <taxon>Chaetothyriales</taxon>
        <taxon>Herpotrichiellaceae</taxon>
        <taxon>Exophiala</taxon>
    </lineage>
</organism>
<dbReference type="HOGENOM" id="CLU_028906_4_1_1"/>
<dbReference type="InterPro" id="IPR011009">
    <property type="entry name" value="Kinase-like_dom_sf"/>
</dbReference>
<reference evidence="2 3" key="1">
    <citation type="submission" date="2015-01" db="EMBL/GenBank/DDBJ databases">
        <title>The Genome Sequence of Exophiala xenobiotica CBS118157.</title>
        <authorList>
            <consortium name="The Broad Institute Genomics Platform"/>
            <person name="Cuomo C."/>
            <person name="de Hoog S."/>
            <person name="Gorbushina A."/>
            <person name="Stielow B."/>
            <person name="Teixiera M."/>
            <person name="Abouelleil A."/>
            <person name="Chapman S.B."/>
            <person name="Priest M."/>
            <person name="Young S.K."/>
            <person name="Wortman J."/>
            <person name="Nusbaum C."/>
            <person name="Birren B."/>
        </authorList>
    </citation>
    <scope>NUCLEOTIDE SEQUENCE [LARGE SCALE GENOMIC DNA]</scope>
    <source>
        <strain evidence="2 3">CBS 118157</strain>
    </source>
</reference>
<feature type="domain" description="Aminoglycoside phosphotransferase" evidence="1">
    <location>
        <begin position="119"/>
        <end position="346"/>
    </location>
</feature>
<dbReference type="InterPro" id="IPR002575">
    <property type="entry name" value="Aminoglycoside_PTrfase"/>
</dbReference>
<dbReference type="Pfam" id="PF01636">
    <property type="entry name" value="APH"/>
    <property type="match status" value="1"/>
</dbReference>
<dbReference type="SUPFAM" id="SSF56112">
    <property type="entry name" value="Protein kinase-like (PK-like)"/>
    <property type="match status" value="1"/>
</dbReference>
<name>A0A0D2FFB5_9EURO</name>
<dbReference type="Proteomes" id="UP000054342">
    <property type="component" value="Unassembled WGS sequence"/>
</dbReference>
<sequence>MRDVVHALRDHSYTFSNYYDYESRPSQERVNANNVAAQFPERMYHDDKVYENSMALTCAWNQKLRDAIPGIIAEVADHAGVEAEAEFVGMGAFNIVYKVDKFGGIYRFPILGKSAFRHEKTNDECMIMQYLSRHTAIPIPRLIAAKSCEVGPYLVMARADGKDLSDYLETKPQLGGPGGLDPNVNMTTLAQAYRSMAKILIELSKCRFAHIGAVGRNESKQWCVTKRPITINMNQIVSCGNFPVKALPQKAFATANEYFACLAEIHLTHLKTQRNDAIDDETDARKKYVSRCLFSKIAQNFSVQDNHRPFPLYCDDLRPSNVLVDDEMNIRSVIDWEYCYAAPVEFTYCSPWWLLLKHPEDWDRDLGNFFEQYLPRHKLFIQVLREEEHDLIHQGKLLESQCLSTRMSESVSNGHFWFCLAATSSYAFDDIYWRFIDPAYYGPFTSIKDRIQLLNQQERDDLEPFVQLKIQQAGEGTVDQHWTVEEMFDA</sequence>
<dbReference type="PANTHER" id="PTHR21310:SF37">
    <property type="entry name" value="AMINOGLYCOSIDE PHOSPHOTRANSFERASE DOMAIN-CONTAINING PROTEIN"/>
    <property type="match status" value="1"/>
</dbReference>
<dbReference type="GeneID" id="25325214"/>
<dbReference type="InterPro" id="IPR051678">
    <property type="entry name" value="AGP_Transferase"/>
</dbReference>
<proteinExistence type="predicted"/>
<keyword evidence="3" id="KW-1185">Reference proteome</keyword>
<evidence type="ECO:0000313" key="2">
    <source>
        <dbReference type="EMBL" id="KIW58809.1"/>
    </source>
</evidence>
<dbReference type="EMBL" id="KN847318">
    <property type="protein sequence ID" value="KIW58809.1"/>
    <property type="molecule type" value="Genomic_DNA"/>
</dbReference>
<dbReference type="RefSeq" id="XP_013319393.1">
    <property type="nucleotide sequence ID" value="XM_013463939.1"/>
</dbReference>